<dbReference type="FunFam" id="1.10.510.10:FF:000147">
    <property type="entry name" value="Inhibitor of nuclear factor kappa-B kinase subunit beta"/>
    <property type="match status" value="1"/>
</dbReference>
<evidence type="ECO:0000256" key="2">
    <source>
        <dbReference type="ARBA" id="ARBA00004496"/>
    </source>
</evidence>
<keyword evidence="5" id="KW-0963">Cytoplasm</keyword>
<organism evidence="17 18">
    <name type="scientific">Astyanax mexicanus</name>
    <name type="common">Blind cave fish</name>
    <name type="synonym">Astyanax fasciatus mexicanus</name>
    <dbReference type="NCBI Taxonomy" id="7994"/>
    <lineage>
        <taxon>Eukaryota</taxon>
        <taxon>Metazoa</taxon>
        <taxon>Chordata</taxon>
        <taxon>Craniata</taxon>
        <taxon>Vertebrata</taxon>
        <taxon>Euteleostomi</taxon>
        <taxon>Actinopterygii</taxon>
        <taxon>Neopterygii</taxon>
        <taxon>Teleostei</taxon>
        <taxon>Ostariophysi</taxon>
        <taxon>Characiformes</taxon>
        <taxon>Characoidei</taxon>
        <taxon>Acestrorhamphidae</taxon>
        <taxon>Acestrorhamphinae</taxon>
        <taxon>Astyanax</taxon>
    </lineage>
</organism>
<dbReference type="InterPro" id="IPR041185">
    <property type="entry name" value="IKBKB_SDD"/>
</dbReference>
<dbReference type="Ensembl" id="ENSAMXT00005020448.1">
    <property type="protein sequence ID" value="ENSAMXP00005018507.1"/>
    <property type="gene ID" value="ENSAMXG00005004490.1"/>
</dbReference>
<dbReference type="SMART" id="SM00220">
    <property type="entry name" value="S_TKc"/>
    <property type="match status" value="1"/>
</dbReference>
<reference evidence="17" key="1">
    <citation type="submission" date="2025-08" db="UniProtKB">
        <authorList>
            <consortium name="Ensembl"/>
        </authorList>
    </citation>
    <scope>IDENTIFICATION</scope>
</reference>
<protein>
    <recommendedName>
        <fullName evidence="4">Inhibitor of nuclear factor kappa-B kinase subunit alpha</fullName>
        <ecNumber evidence="3">2.7.11.10</ecNumber>
    </recommendedName>
    <alternativeName>
        <fullName evidence="13">Nuclear factor NF-kappa-B inhibitor kinase alpha</fullName>
    </alternativeName>
</protein>
<dbReference type="InterPro" id="IPR000719">
    <property type="entry name" value="Prot_kinase_dom"/>
</dbReference>
<proteinExistence type="predicted"/>
<dbReference type="Pfam" id="PF18397">
    <property type="entry name" value="IKBKB_SDD"/>
    <property type="match status" value="1"/>
</dbReference>
<dbReference type="PROSITE" id="PS00108">
    <property type="entry name" value="PROTEIN_KINASE_ST"/>
    <property type="match status" value="1"/>
</dbReference>
<keyword evidence="7" id="KW-0597">Phosphoprotein</keyword>
<evidence type="ECO:0000256" key="9">
    <source>
        <dbReference type="ARBA" id="ARBA00022741"/>
    </source>
</evidence>
<evidence type="ECO:0000256" key="14">
    <source>
        <dbReference type="ARBA" id="ARBA00048789"/>
    </source>
</evidence>
<evidence type="ECO:0000256" key="10">
    <source>
        <dbReference type="ARBA" id="ARBA00022777"/>
    </source>
</evidence>
<dbReference type="Gene3D" id="1.10.510.10">
    <property type="entry name" value="Transferase(Phosphotransferase) domain 1"/>
    <property type="match status" value="1"/>
</dbReference>
<evidence type="ECO:0000256" key="12">
    <source>
        <dbReference type="ARBA" id="ARBA00023242"/>
    </source>
</evidence>
<dbReference type="InterPro" id="IPR051180">
    <property type="entry name" value="IKK"/>
</dbReference>
<dbReference type="PROSITE" id="PS50011">
    <property type="entry name" value="PROTEIN_KINASE_DOM"/>
    <property type="match status" value="1"/>
</dbReference>
<dbReference type="EC" id="2.7.11.10" evidence="3"/>
<evidence type="ECO:0000256" key="3">
    <source>
        <dbReference type="ARBA" id="ARBA00012442"/>
    </source>
</evidence>
<dbReference type="PANTHER" id="PTHR22969">
    <property type="entry name" value="IKB KINASE"/>
    <property type="match status" value="1"/>
</dbReference>
<evidence type="ECO:0000256" key="15">
    <source>
        <dbReference type="PROSITE-ProRule" id="PRU10141"/>
    </source>
</evidence>
<dbReference type="Gene3D" id="3.10.20.90">
    <property type="entry name" value="Phosphatidylinositol 3-kinase Catalytic Subunit, Chain A, domain 1"/>
    <property type="match status" value="1"/>
</dbReference>
<dbReference type="GO" id="GO:0045944">
    <property type="term" value="P:positive regulation of transcription by RNA polymerase II"/>
    <property type="evidence" value="ECO:0007669"/>
    <property type="project" value="TreeGrafter"/>
</dbReference>
<dbReference type="GO" id="GO:0008384">
    <property type="term" value="F:IkappaB kinase activity"/>
    <property type="evidence" value="ECO:0007669"/>
    <property type="project" value="UniProtKB-EC"/>
</dbReference>
<evidence type="ECO:0000256" key="1">
    <source>
        <dbReference type="ARBA" id="ARBA00004123"/>
    </source>
</evidence>
<keyword evidence="11 15" id="KW-0067">ATP-binding</keyword>
<feature type="domain" description="Protein kinase" evidence="16">
    <location>
        <begin position="15"/>
        <end position="328"/>
    </location>
</feature>
<evidence type="ECO:0000256" key="5">
    <source>
        <dbReference type="ARBA" id="ARBA00022490"/>
    </source>
</evidence>
<dbReference type="PROSITE" id="PS00107">
    <property type="entry name" value="PROTEIN_KINASE_ATP"/>
    <property type="match status" value="1"/>
</dbReference>
<dbReference type="CDD" id="cd17046">
    <property type="entry name" value="Ubl_IKKA_like"/>
    <property type="match status" value="1"/>
</dbReference>
<accession>A0A8B9HX90</accession>
<dbReference type="GO" id="GO:0033209">
    <property type="term" value="P:tumor necrosis factor-mediated signaling pathway"/>
    <property type="evidence" value="ECO:0007669"/>
    <property type="project" value="TreeGrafter"/>
</dbReference>
<dbReference type="GO" id="GO:0008385">
    <property type="term" value="C:IkappaB kinase complex"/>
    <property type="evidence" value="ECO:0007669"/>
    <property type="project" value="TreeGrafter"/>
</dbReference>
<comment type="subcellular location">
    <subcellularLocation>
        <location evidence="2">Cytoplasm</location>
    </subcellularLocation>
    <subcellularLocation>
        <location evidence="1">Nucleus</location>
    </subcellularLocation>
</comment>
<dbReference type="PANTHER" id="PTHR22969:SF13">
    <property type="entry name" value="INHIBITOR OF NUCLEAR FACTOR KAPPA-B KINASE SUBUNIT ALPHA"/>
    <property type="match status" value="1"/>
</dbReference>
<dbReference type="GO" id="GO:0005634">
    <property type="term" value="C:nucleus"/>
    <property type="evidence" value="ECO:0007669"/>
    <property type="project" value="UniProtKB-SubCell"/>
</dbReference>
<evidence type="ECO:0000256" key="4">
    <source>
        <dbReference type="ARBA" id="ARBA00021841"/>
    </source>
</evidence>
<feature type="binding site" evidence="15">
    <location>
        <position position="44"/>
    </location>
    <ligand>
        <name>ATP</name>
        <dbReference type="ChEBI" id="CHEBI:30616"/>
    </ligand>
</feature>
<comment type="catalytic activity">
    <reaction evidence="14">
        <text>L-seryl-[I-kappa-B protein] + ATP = O-phospho-L-seryl-[I-kappa-B protein] + ADP + H(+)</text>
        <dbReference type="Rhea" id="RHEA:19073"/>
        <dbReference type="Rhea" id="RHEA-COMP:13698"/>
        <dbReference type="Rhea" id="RHEA-COMP:13699"/>
        <dbReference type="ChEBI" id="CHEBI:15378"/>
        <dbReference type="ChEBI" id="CHEBI:29999"/>
        <dbReference type="ChEBI" id="CHEBI:30616"/>
        <dbReference type="ChEBI" id="CHEBI:83421"/>
        <dbReference type="ChEBI" id="CHEBI:456216"/>
        <dbReference type="EC" id="2.7.11.10"/>
    </reaction>
</comment>
<dbReference type="FunFam" id="1.20.1270.250:FF:000001">
    <property type="entry name" value="Inhibitor of nuclear factor kappa-B kinase subunit alpha"/>
    <property type="match status" value="1"/>
</dbReference>
<dbReference type="AlphaFoldDB" id="A0A8B9HX90"/>
<keyword evidence="10" id="KW-0418">Kinase</keyword>
<evidence type="ECO:0000256" key="7">
    <source>
        <dbReference type="ARBA" id="ARBA00022553"/>
    </source>
</evidence>
<dbReference type="Pfam" id="PF00069">
    <property type="entry name" value="Pkinase"/>
    <property type="match status" value="1"/>
</dbReference>
<dbReference type="InterPro" id="IPR011009">
    <property type="entry name" value="Kinase-like_dom_sf"/>
</dbReference>
<evidence type="ECO:0000256" key="11">
    <source>
        <dbReference type="ARBA" id="ARBA00022840"/>
    </source>
</evidence>
<evidence type="ECO:0000259" key="16">
    <source>
        <dbReference type="PROSITE" id="PS50011"/>
    </source>
</evidence>
<evidence type="ECO:0000256" key="8">
    <source>
        <dbReference type="ARBA" id="ARBA00022679"/>
    </source>
</evidence>
<dbReference type="GO" id="GO:0005524">
    <property type="term" value="F:ATP binding"/>
    <property type="evidence" value="ECO:0007669"/>
    <property type="project" value="UniProtKB-UniRule"/>
</dbReference>
<evidence type="ECO:0000256" key="6">
    <source>
        <dbReference type="ARBA" id="ARBA00022527"/>
    </source>
</evidence>
<evidence type="ECO:0000313" key="17">
    <source>
        <dbReference type="Ensembl" id="ENSAMXP00005018507.1"/>
    </source>
</evidence>
<dbReference type="InterPro" id="IPR008271">
    <property type="entry name" value="Ser/Thr_kinase_AS"/>
</dbReference>
<dbReference type="SUPFAM" id="SSF56112">
    <property type="entry name" value="Protein kinase-like (PK-like)"/>
    <property type="match status" value="1"/>
</dbReference>
<keyword evidence="8" id="KW-0808">Transferase</keyword>
<evidence type="ECO:0000256" key="13">
    <source>
        <dbReference type="ARBA" id="ARBA00032095"/>
    </source>
</evidence>
<dbReference type="Proteomes" id="UP000694621">
    <property type="component" value="Unplaced"/>
</dbReference>
<dbReference type="InterPro" id="IPR017441">
    <property type="entry name" value="Protein_kinase_ATP_BS"/>
</dbReference>
<name>A0A8B9HX90_ASTMX</name>
<keyword evidence="9 15" id="KW-0547">Nucleotide-binding</keyword>
<dbReference type="Gene3D" id="1.20.1270.250">
    <property type="match status" value="1"/>
</dbReference>
<dbReference type="InterPro" id="IPR046375">
    <property type="entry name" value="IKBKB_SDD_sf"/>
</dbReference>
<keyword evidence="6" id="KW-0723">Serine/threonine-protein kinase</keyword>
<keyword evidence="12" id="KW-0539">Nucleus</keyword>
<sequence>MDKPPFKQTQVCGPWAMKERLGTGGFGHVYLYQHQETAEKIAVKLCRLELNAKNKDRWSREIQIMKKLNHINVVTARDVPEEMKHIALNDLPLLAMEYCSRGDLRKLLSKPENCCGLKESEVLSLLNDVGSGIQYLHANKIIHRDLKPENIVLQEINGKLVHKIIDLGYAKDLDQGSLCTSFVGTLQYLAPELFESKPYTVTVDYWSFGTMIFECSCGFRPFLHNLQPVQWYVKVRNKGPKDIMAVEDMNGEVRFSTHLPYPNNLSRTLLEPLESLLQLMLKWDPVQRGGAMNPDTKQPQCFALLEQILNMKVVHILNMTTTEVHSFLLNPEEGLHSLQQRIETTTKIEHLNQELLQETGVMLDPRKPAAQCVLDGVRGWDSYIVYLFDKSLTKYSGPFTPRALPESVNFIVRETKTQLPLSALKKVWGEAVSYICGLKEDYSRLFQGQRAAMLSLLRYNTNLTRYKNLMFSCSQQLKAKLDFFKSSIQYDLEKYSDQMQYGISSEKMLKAWQDNEEKAAAFVQVGHLDEEIMALHSEIVELQRSPYARRQGDVMEQLEEKAVELYKQLKHGYSDSSDMVKVIVQTVQNQDRVLKDLYAHLSKILLSKQKIIDLFPKIEKTLENIKEADSTVMQMQMKRQREFWHLLKIACMSSSLSAWSHPPSSCF</sequence>
<evidence type="ECO:0000313" key="18">
    <source>
        <dbReference type="Proteomes" id="UP000694621"/>
    </source>
</evidence>